<dbReference type="Proteomes" id="UP000177777">
    <property type="component" value="Unassembled WGS sequence"/>
</dbReference>
<evidence type="ECO:0000256" key="2">
    <source>
        <dbReference type="ARBA" id="ARBA00022679"/>
    </source>
</evidence>
<protein>
    <recommendedName>
        <fullName evidence="7">Glycosidase</fullName>
    </recommendedName>
</protein>
<proteinExistence type="inferred from homology"/>
<dbReference type="SUPFAM" id="SSF75005">
    <property type="entry name" value="Arabinanase/levansucrase/invertase"/>
    <property type="match status" value="1"/>
</dbReference>
<evidence type="ECO:0000313" key="6">
    <source>
        <dbReference type="Proteomes" id="UP000177777"/>
    </source>
</evidence>
<sequence>MAALKKIKEKIKKKTKSASLKKKPVKKQVRRKSADRKSKLKLSRSPGNPIIEPGANSWESKAAFNPTALYHDGKVHVIYRAIGEGDVSVLGYASSEDGINFTLRSPEPVFTHGGRIPTYANFNKFSVPRIDYISGGGWGGGCEDPRLTKLGDTAYMIYTAFDGWGSVRLTLTSVSLDDFVSGRWNWRRPVFISPPGEIHKNWVIFPEKINDKYAILHSISPKIMVDYFRSLDELDGKNFIYSVHQGSLLWQARDRLVRGVGPAPIKTKFGWLILYHKMEKHDSHRYKLWAMILDAKNPEKILHVSKHPILEPDLWYENEGYKGGVVYSCGAVVKDGNLFVYYGGADKVSCVAQTRLDEFLKELVSSGVPALKNKKVKV</sequence>
<comment type="caution">
    <text evidence="5">The sequence shown here is derived from an EMBL/GenBank/DDBJ whole genome shotgun (WGS) entry which is preliminary data.</text>
</comment>
<name>A0A1F6W6U8_9BACT</name>
<dbReference type="Pfam" id="PF04041">
    <property type="entry name" value="Glyco_hydro_130"/>
    <property type="match status" value="1"/>
</dbReference>
<dbReference type="InterPro" id="IPR023296">
    <property type="entry name" value="Glyco_hydro_beta-prop_sf"/>
</dbReference>
<evidence type="ECO:0008006" key="7">
    <source>
        <dbReference type="Google" id="ProtNLM"/>
    </source>
</evidence>
<dbReference type="PANTHER" id="PTHR34106">
    <property type="entry name" value="GLYCOSIDASE"/>
    <property type="match status" value="1"/>
</dbReference>
<dbReference type="PANTHER" id="PTHR34106:SF5">
    <property type="entry name" value="GLYCOSIDASE"/>
    <property type="match status" value="1"/>
</dbReference>
<dbReference type="GO" id="GO:0016757">
    <property type="term" value="F:glycosyltransferase activity"/>
    <property type="evidence" value="ECO:0007669"/>
    <property type="project" value="UniProtKB-KW"/>
</dbReference>
<accession>A0A1F6W6U8</accession>
<feature type="compositionally biased region" description="Basic residues" evidence="4">
    <location>
        <begin position="1"/>
        <end position="42"/>
    </location>
</feature>
<keyword evidence="1" id="KW-0328">Glycosyltransferase</keyword>
<evidence type="ECO:0000256" key="4">
    <source>
        <dbReference type="SAM" id="MobiDB-lite"/>
    </source>
</evidence>
<dbReference type="EMBL" id="MFUE01000014">
    <property type="protein sequence ID" value="OGI77522.1"/>
    <property type="molecule type" value="Genomic_DNA"/>
</dbReference>
<gene>
    <name evidence="5" type="ORF">A3D42_03005</name>
</gene>
<dbReference type="AlphaFoldDB" id="A0A1F6W6U8"/>
<keyword evidence="2" id="KW-0808">Transferase</keyword>
<comment type="similarity">
    <text evidence="3">Belongs to the glycosyl hydrolase 130 family.</text>
</comment>
<dbReference type="Gene3D" id="2.115.10.20">
    <property type="entry name" value="Glycosyl hydrolase domain, family 43"/>
    <property type="match status" value="1"/>
</dbReference>
<evidence type="ECO:0000256" key="3">
    <source>
        <dbReference type="ARBA" id="ARBA00024356"/>
    </source>
</evidence>
<dbReference type="InterPro" id="IPR007184">
    <property type="entry name" value="Mannoside_phosphorylase"/>
</dbReference>
<evidence type="ECO:0000313" key="5">
    <source>
        <dbReference type="EMBL" id="OGI77522.1"/>
    </source>
</evidence>
<reference evidence="5 6" key="1">
    <citation type="journal article" date="2016" name="Nat. Commun.">
        <title>Thousands of microbial genomes shed light on interconnected biogeochemical processes in an aquifer system.</title>
        <authorList>
            <person name="Anantharaman K."/>
            <person name="Brown C.T."/>
            <person name="Hug L.A."/>
            <person name="Sharon I."/>
            <person name="Castelle C.J."/>
            <person name="Probst A.J."/>
            <person name="Thomas B.C."/>
            <person name="Singh A."/>
            <person name="Wilkins M.J."/>
            <person name="Karaoz U."/>
            <person name="Brodie E.L."/>
            <person name="Williams K.H."/>
            <person name="Hubbard S.S."/>
            <person name="Banfield J.F."/>
        </authorList>
    </citation>
    <scope>NUCLEOTIDE SEQUENCE [LARGE SCALE GENOMIC DNA]</scope>
</reference>
<evidence type="ECO:0000256" key="1">
    <source>
        <dbReference type="ARBA" id="ARBA00022676"/>
    </source>
</evidence>
<dbReference type="STRING" id="1801754.A3D42_03005"/>
<dbReference type="CDD" id="cd18614">
    <property type="entry name" value="GH130"/>
    <property type="match status" value="1"/>
</dbReference>
<feature type="region of interest" description="Disordered" evidence="4">
    <location>
        <begin position="1"/>
        <end position="54"/>
    </location>
</feature>
<organism evidence="5 6">
    <name type="scientific">Candidatus Nomurabacteria bacterium RIFCSPHIGHO2_02_FULL_41_18</name>
    <dbReference type="NCBI Taxonomy" id="1801754"/>
    <lineage>
        <taxon>Bacteria</taxon>
        <taxon>Candidatus Nomuraibacteriota</taxon>
    </lineage>
</organism>